<comment type="caution">
    <text evidence="1">The sequence shown here is derived from an EMBL/GenBank/DDBJ whole genome shotgun (WGS) entry which is preliminary data.</text>
</comment>
<reference evidence="1 2" key="1">
    <citation type="submission" date="2014-02" db="EMBL/GenBank/DDBJ databases">
        <title>The small core and large imbalanced accessory genome model reveals a collaborative survival strategy of Sorangium cellulosum strains in nature.</title>
        <authorList>
            <person name="Han K."/>
            <person name="Peng R."/>
            <person name="Blom J."/>
            <person name="Li Y.-Z."/>
        </authorList>
    </citation>
    <scope>NUCLEOTIDE SEQUENCE [LARGE SCALE GENOMIC DNA]</scope>
    <source>
        <strain evidence="1 2">So0008-312</strain>
    </source>
</reference>
<name>A0A150PXM3_SORCE</name>
<dbReference type="EMBL" id="JEMA01001271">
    <property type="protein sequence ID" value="KYF60511.1"/>
    <property type="molecule type" value="Genomic_DNA"/>
</dbReference>
<evidence type="ECO:0000313" key="2">
    <source>
        <dbReference type="Proteomes" id="UP000075260"/>
    </source>
</evidence>
<dbReference type="PROSITE" id="PS51257">
    <property type="entry name" value="PROKAR_LIPOPROTEIN"/>
    <property type="match status" value="1"/>
</dbReference>
<sequence length="230" mass="23411">MGERRWLSWAVAAVTSAGLFGCGEGAGGGPQSGQIGGVQVSEGACHEEAEAIAADAETALGFSAQDVVTSLSGERSAPLTWATGGSTTATLSLGEIVSARFVRSTTPPSSGSGGAELALAVDCADHLQIDVPLAFTTEDGAFDETFTVTLRALQADSASFTHRIDLDALQGTYEVTEVDPAEYRKVIVYLNGTLSSSAVDGVISGVAETHPTSSGPDGSVSARMFSVADF</sequence>
<accession>A0A150PXM3</accession>
<proteinExistence type="predicted"/>
<organism evidence="1 2">
    <name type="scientific">Sorangium cellulosum</name>
    <name type="common">Polyangium cellulosum</name>
    <dbReference type="NCBI Taxonomy" id="56"/>
    <lineage>
        <taxon>Bacteria</taxon>
        <taxon>Pseudomonadati</taxon>
        <taxon>Myxococcota</taxon>
        <taxon>Polyangia</taxon>
        <taxon>Polyangiales</taxon>
        <taxon>Polyangiaceae</taxon>
        <taxon>Sorangium</taxon>
    </lineage>
</organism>
<gene>
    <name evidence="1" type="ORF">BE15_00535</name>
</gene>
<dbReference type="Proteomes" id="UP000075260">
    <property type="component" value="Unassembled WGS sequence"/>
</dbReference>
<dbReference type="AlphaFoldDB" id="A0A150PXM3"/>
<dbReference type="OrthoDB" id="5517326at2"/>
<evidence type="ECO:0000313" key="1">
    <source>
        <dbReference type="EMBL" id="KYF60511.1"/>
    </source>
</evidence>
<protein>
    <submittedName>
        <fullName evidence="1">Uncharacterized protein</fullName>
    </submittedName>
</protein>
<dbReference type="RefSeq" id="WP_061613523.1">
    <property type="nucleotide sequence ID" value="NZ_JEMA01001271.1"/>
</dbReference>